<accession>A0A0F8XX33</accession>
<protein>
    <recommendedName>
        <fullName evidence="2">DUF1983 domain-containing protein</fullName>
    </recommendedName>
</protein>
<comment type="caution">
    <text evidence="1">The sequence shown here is derived from an EMBL/GenBank/DDBJ whole genome shotgun (WGS) entry which is preliminary data.</text>
</comment>
<feature type="non-terminal residue" evidence="1">
    <location>
        <position position="1"/>
    </location>
</feature>
<gene>
    <name evidence="1" type="ORF">LCGC14_2970240</name>
</gene>
<proteinExistence type="predicted"/>
<name>A0A0F8XX33_9ZZZZ</name>
<dbReference type="AlphaFoldDB" id="A0A0F8XX33"/>
<reference evidence="1" key="1">
    <citation type="journal article" date="2015" name="Nature">
        <title>Complex archaea that bridge the gap between prokaryotes and eukaryotes.</title>
        <authorList>
            <person name="Spang A."/>
            <person name="Saw J.H."/>
            <person name="Jorgensen S.L."/>
            <person name="Zaremba-Niedzwiedzka K."/>
            <person name="Martijn J."/>
            <person name="Lind A.E."/>
            <person name="van Eijk R."/>
            <person name="Schleper C."/>
            <person name="Guy L."/>
            <person name="Ettema T.J."/>
        </authorList>
    </citation>
    <scope>NUCLEOTIDE SEQUENCE</scope>
</reference>
<dbReference type="EMBL" id="LAZR01060367">
    <property type="protein sequence ID" value="KKK65825.1"/>
    <property type="molecule type" value="Genomic_DNA"/>
</dbReference>
<evidence type="ECO:0008006" key="2">
    <source>
        <dbReference type="Google" id="ProtNLM"/>
    </source>
</evidence>
<sequence length="360" mass="37826">LASRFSTILAAYGANTSAITTEQTARANADSAMAVDIALMGAANGADTAFIMDSSTVKIDSDGGDSFATRLTALATADSNNSAAITSEATTRGSADDGFSAHYGVSLNVNGYITGFTQLNDGTSGEFTILADKFAIVHPHVEWAATTAYTLGQTRHPTTPDGNVYECTTAGTSGGSEPTWDTTPGNTTNDNTVVWTAITQTALVPFSVAGGVVTMQNVIINGSLVVAGTITGDHIEANAVTDEDVSEDWSSLLFETTPDTWTTLLSATIVADGTSPVLVNAGFSIGAMNSPNGFYRILRTSSVIGAEFQNQQSSGRWAPHIFRRDVPPSGSTTYYLQAKDDDDGDFTVFHRYIHVVQIKK</sequence>
<evidence type="ECO:0000313" key="1">
    <source>
        <dbReference type="EMBL" id="KKK65825.1"/>
    </source>
</evidence>
<organism evidence="1">
    <name type="scientific">marine sediment metagenome</name>
    <dbReference type="NCBI Taxonomy" id="412755"/>
    <lineage>
        <taxon>unclassified sequences</taxon>
        <taxon>metagenomes</taxon>
        <taxon>ecological metagenomes</taxon>
    </lineage>
</organism>